<organism evidence="4 5">
    <name type="scientific">Bactrocera dorsalis</name>
    <name type="common">Oriental fruit fly</name>
    <name type="synonym">Dacus dorsalis</name>
    <dbReference type="NCBI Taxonomy" id="27457"/>
    <lineage>
        <taxon>Eukaryota</taxon>
        <taxon>Metazoa</taxon>
        <taxon>Ecdysozoa</taxon>
        <taxon>Arthropoda</taxon>
        <taxon>Hexapoda</taxon>
        <taxon>Insecta</taxon>
        <taxon>Pterygota</taxon>
        <taxon>Neoptera</taxon>
        <taxon>Endopterygota</taxon>
        <taxon>Diptera</taxon>
        <taxon>Brachycera</taxon>
        <taxon>Muscomorpha</taxon>
        <taxon>Tephritoidea</taxon>
        <taxon>Tephritidae</taxon>
        <taxon>Bactrocera</taxon>
        <taxon>Bactrocera</taxon>
    </lineage>
</organism>
<dbReference type="GO" id="GO:0040003">
    <property type="term" value="P:chitin-based cuticle development"/>
    <property type="evidence" value="ECO:0007669"/>
    <property type="project" value="TreeGrafter"/>
</dbReference>
<dbReference type="InterPro" id="IPR004145">
    <property type="entry name" value="DUF243"/>
</dbReference>
<dbReference type="GO" id="GO:0008010">
    <property type="term" value="F:structural constituent of chitin-based larval cuticle"/>
    <property type="evidence" value="ECO:0007669"/>
    <property type="project" value="TreeGrafter"/>
</dbReference>
<name>A0A6I9V6J5_BACDO</name>
<evidence type="ECO:0000313" key="5">
    <source>
        <dbReference type="RefSeq" id="XP_011205123.2"/>
    </source>
</evidence>
<dbReference type="OrthoDB" id="6376010at2759"/>
<dbReference type="AlphaFoldDB" id="A0A6I9V6J5"/>
<feature type="region of interest" description="Disordered" evidence="1">
    <location>
        <begin position="58"/>
        <end position="77"/>
    </location>
</feature>
<protein>
    <submittedName>
        <fullName evidence="5">Uncharacterized protein LOC105227471</fullName>
    </submittedName>
</protein>
<evidence type="ECO:0000256" key="1">
    <source>
        <dbReference type="SAM" id="MobiDB-lite"/>
    </source>
</evidence>
<evidence type="ECO:0000259" key="3">
    <source>
        <dbReference type="SMART" id="SM00690"/>
    </source>
</evidence>
<feature type="domain" description="DUF243" evidence="3">
    <location>
        <begin position="83"/>
        <end position="178"/>
    </location>
</feature>
<dbReference type="GeneID" id="105227471"/>
<accession>A0A6I9V6J5</accession>
<dbReference type="RefSeq" id="XP_011205123.2">
    <property type="nucleotide sequence ID" value="XM_011206821.4"/>
</dbReference>
<feature type="region of interest" description="Disordered" evidence="1">
    <location>
        <begin position="223"/>
        <end position="253"/>
    </location>
</feature>
<dbReference type="Proteomes" id="UP001652620">
    <property type="component" value="Unplaced"/>
</dbReference>
<evidence type="ECO:0000313" key="4">
    <source>
        <dbReference type="Proteomes" id="UP001652620"/>
    </source>
</evidence>
<feature type="compositionally biased region" description="Polar residues" evidence="1">
    <location>
        <begin position="238"/>
        <end position="247"/>
    </location>
</feature>
<dbReference type="InParanoid" id="A0A6I9V6J5"/>
<evidence type="ECO:0000256" key="2">
    <source>
        <dbReference type="SAM" id="SignalP"/>
    </source>
</evidence>
<dbReference type="Pfam" id="PF03103">
    <property type="entry name" value="DUF243"/>
    <property type="match status" value="1"/>
</dbReference>
<dbReference type="PANTHER" id="PTHR31927">
    <property type="entry name" value="FI07246P-RELATED-RELATED"/>
    <property type="match status" value="1"/>
</dbReference>
<feature type="chain" id="PRO_5045153220" evidence="2">
    <location>
        <begin position="18"/>
        <end position="253"/>
    </location>
</feature>
<proteinExistence type="predicted"/>
<keyword evidence="2" id="KW-0732">Signal</keyword>
<dbReference type="SMART" id="SM00690">
    <property type="entry name" value="DM5"/>
    <property type="match status" value="1"/>
</dbReference>
<reference evidence="5" key="1">
    <citation type="submission" date="2025-08" db="UniProtKB">
        <authorList>
            <consortium name="RefSeq"/>
        </authorList>
    </citation>
    <scope>IDENTIFICATION</scope>
    <source>
        <tissue evidence="5">Adult</tissue>
    </source>
</reference>
<dbReference type="KEGG" id="bdr:105227471"/>
<dbReference type="GO" id="GO:0062129">
    <property type="term" value="C:chitin-based extracellular matrix"/>
    <property type="evidence" value="ECO:0007669"/>
    <property type="project" value="TreeGrafter"/>
</dbReference>
<dbReference type="PANTHER" id="PTHR31927:SF2">
    <property type="entry name" value="FI07246P-RELATED"/>
    <property type="match status" value="1"/>
</dbReference>
<sequence length="253" mass="26657">MRLLIVAFALFAVSATAAPQYGYEPAGSTSGLAARSSNGVLGGSGGVAPGIGGGAIGNGNSLSHGGGRGGDKYLPPESEQQAPLINKQFYTISAPEDNATKSKHLVLGKPQKNFRVIFIKAPTPDNVKYSAEFAPQEEKTVIYVLHKKGEDIDAANIGTPAPTVPSKPEVFFIKYKTPEEAQQAQKEIQDQYDQLGGNNQFGEDTAPITSVVGALDSLNPDGSYNYRQVNGGSGNLAEPQQPSSQYLPSFLKV</sequence>
<gene>
    <name evidence="5" type="primary">LOC105227471</name>
</gene>
<keyword evidence="4" id="KW-1185">Reference proteome</keyword>
<feature type="signal peptide" evidence="2">
    <location>
        <begin position="1"/>
        <end position="17"/>
    </location>
</feature>